<keyword evidence="1" id="KW-0472">Membrane</keyword>
<feature type="transmembrane region" description="Helical" evidence="1">
    <location>
        <begin position="106"/>
        <end position="122"/>
    </location>
</feature>
<dbReference type="EMBL" id="CP019605">
    <property type="protein sequence ID" value="AQP43998.1"/>
    <property type="molecule type" value="Genomic_DNA"/>
</dbReference>
<keyword evidence="1" id="KW-1133">Transmembrane helix</keyword>
<dbReference type="KEGG" id="tfl:RPIT_03525"/>
<gene>
    <name evidence="2" type="ORF">RPIT_03525</name>
</gene>
<reference evidence="2 3" key="1">
    <citation type="journal article" date="2016" name="Int. J. Syst. Evol. Microbiol.">
        <title>Tessaracoccus flavus sp. nov., isolated from the drainage system of a lindane-producing factory.</title>
        <authorList>
            <person name="Kumari R."/>
            <person name="Singh P."/>
            <person name="Schumann P."/>
            <person name="Lal R."/>
        </authorList>
    </citation>
    <scope>NUCLEOTIDE SEQUENCE [LARGE SCALE GENOMIC DNA]</scope>
    <source>
        <strain evidence="2 3">RP1T</strain>
    </source>
</reference>
<organism evidence="2 3">
    <name type="scientific">Tessaracoccus flavus</name>
    <dbReference type="NCBI Taxonomy" id="1610493"/>
    <lineage>
        <taxon>Bacteria</taxon>
        <taxon>Bacillati</taxon>
        <taxon>Actinomycetota</taxon>
        <taxon>Actinomycetes</taxon>
        <taxon>Propionibacteriales</taxon>
        <taxon>Propionibacteriaceae</taxon>
        <taxon>Tessaracoccus</taxon>
    </lineage>
</organism>
<evidence type="ECO:0000313" key="2">
    <source>
        <dbReference type="EMBL" id="AQP43998.1"/>
    </source>
</evidence>
<protein>
    <submittedName>
        <fullName evidence="2">Uncharacterized protein</fullName>
    </submittedName>
</protein>
<feature type="transmembrane region" description="Helical" evidence="1">
    <location>
        <begin position="76"/>
        <end position="94"/>
    </location>
</feature>
<accession>A0A1Q2CD05</accession>
<evidence type="ECO:0000256" key="1">
    <source>
        <dbReference type="SAM" id="Phobius"/>
    </source>
</evidence>
<proteinExistence type="predicted"/>
<sequence length="132" mass="13810">MSVSLRLQRTVSCLLAWCLPLIGNRLALMVAPAGEGQHVDMFGITSVQFQAALIGTAVGAAAGVAVIVVRKLGWRWLAVAVPLVIAGTWAAGALEETPLVTDGRPIVLAAMLIAPIVAAWVTQPPRGTRHAR</sequence>
<dbReference type="RefSeq" id="WP_077340675.1">
    <property type="nucleotide sequence ID" value="NZ_CP019605.1"/>
</dbReference>
<keyword evidence="3" id="KW-1185">Reference proteome</keyword>
<feature type="transmembrane region" description="Helical" evidence="1">
    <location>
        <begin position="51"/>
        <end position="69"/>
    </location>
</feature>
<dbReference type="Proteomes" id="UP000188324">
    <property type="component" value="Chromosome"/>
</dbReference>
<dbReference type="AlphaFoldDB" id="A0A1Q2CD05"/>
<name>A0A1Q2CD05_9ACTN</name>
<keyword evidence="1" id="KW-0812">Transmembrane</keyword>
<evidence type="ECO:0000313" key="3">
    <source>
        <dbReference type="Proteomes" id="UP000188324"/>
    </source>
</evidence>